<dbReference type="PANTHER" id="PTHR10039:SF5">
    <property type="entry name" value="NACHT DOMAIN-CONTAINING PROTEIN"/>
    <property type="match status" value="1"/>
</dbReference>
<dbReference type="OrthoDB" id="1658288at2759"/>
<evidence type="ECO:0000256" key="2">
    <source>
        <dbReference type="SAM" id="MobiDB-lite"/>
    </source>
</evidence>
<evidence type="ECO:0000256" key="1">
    <source>
        <dbReference type="ARBA" id="ARBA00022737"/>
    </source>
</evidence>
<dbReference type="SUPFAM" id="SSF52540">
    <property type="entry name" value="P-loop containing nucleoside triphosphate hydrolases"/>
    <property type="match status" value="1"/>
</dbReference>
<accession>A0A423W1N3</accession>
<organism evidence="4 5">
    <name type="scientific">Cytospora chrysosperma</name>
    <name type="common">Cytospora canker fungus</name>
    <name type="synonym">Sphaeria chrysosperma</name>
    <dbReference type="NCBI Taxonomy" id="252740"/>
    <lineage>
        <taxon>Eukaryota</taxon>
        <taxon>Fungi</taxon>
        <taxon>Dikarya</taxon>
        <taxon>Ascomycota</taxon>
        <taxon>Pezizomycotina</taxon>
        <taxon>Sordariomycetes</taxon>
        <taxon>Sordariomycetidae</taxon>
        <taxon>Diaporthales</taxon>
        <taxon>Cytosporaceae</taxon>
        <taxon>Cytospora</taxon>
    </lineage>
</organism>
<dbReference type="Proteomes" id="UP000284375">
    <property type="component" value="Unassembled WGS sequence"/>
</dbReference>
<dbReference type="InterPro" id="IPR036770">
    <property type="entry name" value="Ankyrin_rpt-contain_sf"/>
</dbReference>
<sequence length="1322" mass="149637">MPLSPERTVFRLRRCPGDRDVSGLRELLSNALEDVSTGDIRIQSLATDYGVCNTTKTATLMFAKLPGLVEERPKQKQWKIPLYDGSTDLLLDIEFGGFTPLNDPEPGKHEFDCIVISGLASHPFGSWQPKGNDKSYMWVRDTLPRQLPHVRAILYGYDTTLVNSHSFQSIPEVASTLIDHLMPTGWQSSEMKPLVFLAHSLGGIVLKQMLVTLNKRESLRLTMLSRARGGILFGVPSQGMTQGPLLAMVKGRPNEALVKVLAKGSSYLYELDRAFANIGRSRRMVYHWAYETKESLTVEQLDDGSFSRSGPRQVLVTRESATRGLWGTSHDDVFPIDEDHSDMVKFQDGSSMCEQVVLKKLESICSSQRDSQTTLPRRMATLSKRKKPDGHAENKSTKEWDIKDLNESLLVPEWDGRFSTIEERSHNTSEWFMDTSKTNFFDWLQEDEDSLFWIHGKPGSGKSTLMKFIAKNPRTEEHITFGFTAIKVRHFFHDRGTILQKSFEGMLKSILYQIIQALPSLAKQLGPLLRGKPHPDLHSGWTVNELQRCLHLLLNQSDHDIRLFLIIDSVDEYDGGPEFISKFIKELVSAAGERTRVKVLFSSRTSTSFLDEFGDTPQICLQDYNNDDIRRYCKNRLSDDDPEKRQRLEELIQEIVDRSQGVFIWVKMVLDSIAGADVEQAWDQLQSFPDDLSTYYAGIIQNIKREDRQDAYVIFQFAHIMANPDESECQVHFMDLIRALAISRCNTYRECKTKLKELEARVFPNTLSEKALRARAAGWAATIGAIISFDMYDGWLFEIAADPEFIDQQIKRISDCSGGLVDILRPQTRSLQQRINNALYMGPYELIDDADPWTRCVQFSHRTVKDFVEMPGFKELLLGDDASSVLENGYTFLAKTYLTRGRPELAHTYCHLSEETTGNSLFEFVKTMDYKAFRKLATIPNEYKSANFTFWSGVMLPSNPITFAISYDLGLCVEDLIRDDPEQLKRSSNALLRGWPFFTQITSSHCRIIKQIIQGGYTLDERKGEFQDMMWIIGAMQYTSLRGDYHQWLGPSTKLKAGVLLGIGQDPNVLLSGQRLLPGMNPRATSVRWRAMHVADTEFAEVLLRHGADVNLEDGQGNTPLDWMLAHKDSSKGRKRRGLDHGLFIGAQGIGSFLSAQGAGVFLGVQEAASSLQRGIRSKIMFLIRNGGVCKTTSMDVWQRYIKDSRKGIAQGPAEEDDADIEVQNPDIQEILDDLSKCLAIQDTKPEEEAKSPTDSAVAFNIDEEIVSTGVRRQGSLYQQELDDDLEEIERFLASTEVTSSAGSIQEEEAKPRRLSKLFQRI</sequence>
<keyword evidence="5" id="KW-1185">Reference proteome</keyword>
<dbReference type="Gene3D" id="1.25.40.20">
    <property type="entry name" value="Ankyrin repeat-containing domain"/>
    <property type="match status" value="1"/>
</dbReference>
<proteinExistence type="predicted"/>
<name>A0A423W1N3_CYTCH</name>
<dbReference type="PANTHER" id="PTHR10039">
    <property type="entry name" value="AMELOGENIN"/>
    <property type="match status" value="1"/>
</dbReference>
<dbReference type="Pfam" id="PF24883">
    <property type="entry name" value="NPHP3_N"/>
    <property type="match status" value="1"/>
</dbReference>
<feature type="domain" description="Nephrocystin 3-like N-terminal" evidence="3">
    <location>
        <begin position="427"/>
        <end position="604"/>
    </location>
</feature>
<gene>
    <name evidence="4" type="ORF">VSDG_04797</name>
</gene>
<evidence type="ECO:0000259" key="3">
    <source>
        <dbReference type="Pfam" id="PF24883"/>
    </source>
</evidence>
<dbReference type="EMBL" id="LJZO01000017">
    <property type="protein sequence ID" value="ROV97210.1"/>
    <property type="molecule type" value="Genomic_DNA"/>
</dbReference>
<dbReference type="SUPFAM" id="SSF53474">
    <property type="entry name" value="alpha/beta-Hydrolases"/>
    <property type="match status" value="1"/>
</dbReference>
<evidence type="ECO:0000313" key="4">
    <source>
        <dbReference type="EMBL" id="ROV97210.1"/>
    </source>
</evidence>
<feature type="region of interest" description="Disordered" evidence="2">
    <location>
        <begin position="1297"/>
        <end position="1322"/>
    </location>
</feature>
<comment type="caution">
    <text evidence="4">The sequence shown here is derived from an EMBL/GenBank/DDBJ whole genome shotgun (WGS) entry which is preliminary data.</text>
</comment>
<feature type="region of interest" description="Disordered" evidence="2">
    <location>
        <begin position="369"/>
        <end position="397"/>
    </location>
</feature>
<dbReference type="SUPFAM" id="SSF48403">
    <property type="entry name" value="Ankyrin repeat"/>
    <property type="match status" value="1"/>
</dbReference>
<dbReference type="InterPro" id="IPR056884">
    <property type="entry name" value="NPHP3-like_N"/>
</dbReference>
<reference evidence="4 5" key="1">
    <citation type="submission" date="2015-09" db="EMBL/GenBank/DDBJ databases">
        <title>Host preference determinants of Valsa canker pathogens revealed by comparative genomics.</title>
        <authorList>
            <person name="Yin Z."/>
            <person name="Huang L."/>
        </authorList>
    </citation>
    <scope>NUCLEOTIDE SEQUENCE [LARGE SCALE GENOMIC DNA]</scope>
    <source>
        <strain evidence="4 5">YSFL</strain>
    </source>
</reference>
<dbReference type="Gene3D" id="3.40.50.300">
    <property type="entry name" value="P-loop containing nucleotide triphosphate hydrolases"/>
    <property type="match status" value="1"/>
</dbReference>
<evidence type="ECO:0000313" key="5">
    <source>
        <dbReference type="Proteomes" id="UP000284375"/>
    </source>
</evidence>
<keyword evidence="1" id="KW-0677">Repeat</keyword>
<dbReference type="InterPro" id="IPR029058">
    <property type="entry name" value="AB_hydrolase_fold"/>
</dbReference>
<dbReference type="InterPro" id="IPR027417">
    <property type="entry name" value="P-loop_NTPase"/>
</dbReference>
<protein>
    <recommendedName>
        <fullName evidence="3">Nephrocystin 3-like N-terminal domain-containing protein</fullName>
    </recommendedName>
</protein>